<organism evidence="2 3">
    <name type="scientific">Photobacterium sanguinicancri</name>
    <dbReference type="NCBI Taxonomy" id="875932"/>
    <lineage>
        <taxon>Bacteria</taxon>
        <taxon>Pseudomonadati</taxon>
        <taxon>Pseudomonadota</taxon>
        <taxon>Gammaproteobacteria</taxon>
        <taxon>Vibrionales</taxon>
        <taxon>Vibrionaceae</taxon>
        <taxon>Photobacterium</taxon>
    </lineage>
</organism>
<protein>
    <submittedName>
        <fullName evidence="2">Chemotaxis protein CheW</fullName>
    </submittedName>
</protein>
<dbReference type="InterPro" id="IPR002545">
    <property type="entry name" value="CheW-lke_dom"/>
</dbReference>
<feature type="domain" description="CheW-like" evidence="1">
    <location>
        <begin position="109"/>
        <end position="246"/>
    </location>
</feature>
<evidence type="ECO:0000313" key="3">
    <source>
        <dbReference type="Proteomes" id="UP000215999"/>
    </source>
</evidence>
<accession>A0ABX4G3E2</accession>
<dbReference type="SMART" id="SM00260">
    <property type="entry name" value="CheW"/>
    <property type="match status" value="1"/>
</dbReference>
<gene>
    <name evidence="2" type="ORF">ASV53_01930</name>
</gene>
<dbReference type="InterPro" id="IPR036061">
    <property type="entry name" value="CheW-like_dom_sf"/>
</dbReference>
<comment type="caution">
    <text evidence="2">The sequence shown here is derived from an EMBL/GenBank/DDBJ whole genome shotgun (WGS) entry which is preliminary data.</text>
</comment>
<evidence type="ECO:0000259" key="1">
    <source>
        <dbReference type="PROSITE" id="PS50851"/>
    </source>
</evidence>
<dbReference type="InterPro" id="IPR014506">
    <property type="entry name" value="UCP020479_CheW"/>
</dbReference>
<dbReference type="Proteomes" id="UP000215999">
    <property type="component" value="Unassembled WGS sequence"/>
</dbReference>
<sequence>MEHTQPDMQGVQRLLDQMVSMQTAIQQDSDALIDNVTEAEFLAAAQDDVMLAEPEPEPEIIEQVEETPSVATDTVANLSVNNNVESQLATQVGSDIPPEKTAESQLGSEFQALFFEACGVTFAVSLTELGGIHQMGELNHLLGRPEWYLGLLTSRELQHDVVDTARWVMPEKLSSDEHKENYRYIVMLGESKWGLACDKLHGTETLTKQSIRWREKVGKRPWLAGMVKEKMCALIHVEELIKMLNAGLDVKGIQ</sequence>
<dbReference type="EMBL" id="NOIF01000005">
    <property type="protein sequence ID" value="OZS45701.1"/>
    <property type="molecule type" value="Genomic_DNA"/>
</dbReference>
<name>A0ABX4G3E2_9GAMM</name>
<dbReference type="PIRSF" id="PIRSF020479">
    <property type="entry name" value="UCP020479_CheW"/>
    <property type="match status" value="1"/>
</dbReference>
<reference evidence="2 3" key="1">
    <citation type="journal article" date="2016" name="Antonie Van Leeuwenhoek">
        <title>Photobacterium sanguinicancri sp. nov. isolated from marine animals.</title>
        <authorList>
            <person name="Gomez-Gil B."/>
            <person name="Roque A."/>
            <person name="Rotllant G."/>
            <person name="Romalde J.L."/>
            <person name="Doce A."/>
            <person name="Eggermont M."/>
            <person name="Defoirdt T."/>
        </authorList>
    </citation>
    <scope>NUCLEOTIDE SEQUENCE [LARGE SCALE GENOMIC DNA]</scope>
    <source>
        <strain evidence="2 3">CAIM 1827</strain>
    </source>
</reference>
<dbReference type="SUPFAM" id="SSF50341">
    <property type="entry name" value="CheW-like"/>
    <property type="match status" value="1"/>
</dbReference>
<dbReference type="PROSITE" id="PS50851">
    <property type="entry name" value="CHEW"/>
    <property type="match status" value="1"/>
</dbReference>
<keyword evidence="3" id="KW-1185">Reference proteome</keyword>
<evidence type="ECO:0000313" key="2">
    <source>
        <dbReference type="EMBL" id="OZS45701.1"/>
    </source>
</evidence>
<proteinExistence type="predicted"/>
<dbReference type="Pfam" id="PF01584">
    <property type="entry name" value="CheW"/>
    <property type="match status" value="1"/>
</dbReference>